<dbReference type="Proteomes" id="UP000440578">
    <property type="component" value="Unassembled WGS sequence"/>
</dbReference>
<keyword evidence="4" id="KW-1185">Reference proteome</keyword>
<organism evidence="3 4">
    <name type="scientific">Amphibalanus amphitrite</name>
    <name type="common">Striped barnacle</name>
    <name type="synonym">Balanus amphitrite</name>
    <dbReference type="NCBI Taxonomy" id="1232801"/>
    <lineage>
        <taxon>Eukaryota</taxon>
        <taxon>Metazoa</taxon>
        <taxon>Ecdysozoa</taxon>
        <taxon>Arthropoda</taxon>
        <taxon>Crustacea</taxon>
        <taxon>Multicrustacea</taxon>
        <taxon>Cirripedia</taxon>
        <taxon>Thoracica</taxon>
        <taxon>Thoracicalcarea</taxon>
        <taxon>Balanomorpha</taxon>
        <taxon>Balanoidea</taxon>
        <taxon>Balanidae</taxon>
        <taxon>Amphibalaninae</taxon>
        <taxon>Amphibalanus</taxon>
    </lineage>
</organism>
<gene>
    <name evidence="3" type="primary">CEP95_2</name>
    <name evidence="3" type="ORF">FJT64_022099</name>
</gene>
<dbReference type="AlphaFoldDB" id="A0A6A4WUL5"/>
<dbReference type="EMBL" id="VIIS01000674">
    <property type="protein sequence ID" value="KAF0306302.1"/>
    <property type="molecule type" value="Genomic_DNA"/>
</dbReference>
<feature type="coiled-coil region" evidence="1">
    <location>
        <begin position="466"/>
        <end position="493"/>
    </location>
</feature>
<evidence type="ECO:0000256" key="1">
    <source>
        <dbReference type="SAM" id="Coils"/>
    </source>
</evidence>
<feature type="region of interest" description="Disordered" evidence="2">
    <location>
        <begin position="1"/>
        <end position="194"/>
    </location>
</feature>
<proteinExistence type="predicted"/>
<dbReference type="PANTHER" id="PTHR22545:SF0">
    <property type="entry name" value="CENTROSOMAL PROTEIN OF 95 KDA"/>
    <property type="match status" value="1"/>
</dbReference>
<feature type="compositionally biased region" description="Basic and acidic residues" evidence="2">
    <location>
        <begin position="128"/>
        <end position="153"/>
    </location>
</feature>
<feature type="compositionally biased region" description="Low complexity" evidence="2">
    <location>
        <begin position="110"/>
        <end position="124"/>
    </location>
</feature>
<reference evidence="3 4" key="1">
    <citation type="submission" date="2019-07" db="EMBL/GenBank/DDBJ databases">
        <title>Draft genome assembly of a fouling barnacle, Amphibalanus amphitrite (Darwin, 1854): The first reference genome for Thecostraca.</title>
        <authorList>
            <person name="Kim W."/>
        </authorList>
    </citation>
    <scope>NUCLEOTIDE SEQUENCE [LARGE SCALE GENOMIC DNA]</scope>
    <source>
        <strain evidence="3">SNU_AA5</strain>
        <tissue evidence="3">Soma without cirri and trophi</tissue>
    </source>
</reference>
<feature type="compositionally biased region" description="Polar residues" evidence="2">
    <location>
        <begin position="238"/>
        <end position="252"/>
    </location>
</feature>
<sequence length="926" mass="104316">MLTELTADTEEEEQERGYGSEPEEEEEDSQLTEEPTVDSPEETQGESEPDSQTPWEADESPEEEEDGQEDTEGEEEDAGGHGDVSRQLSEEMELMRGAASSPEPAPPPVQRASATQQQQRSVSTFRRASRDTDSTDGMRRAAADADRPSRRELSAPARRPSSSDRRRRRRSDDFSSASEPGMGRRSGARVPTRNVETIAEIRETDAERAITETTREQAGDQLHKETVRREVRRKVSSAPATRSRQMSYTKQATRRSVCSDGVTDWLESQADDTRLHVDGKEADVFEYLRREFPYVHVSAETKRRLLAQYRHQMKYIMSLVEPVESRKIKIRRQDVLKRQALMTDIMRQQKAHDDRFKKLSDGKRREAKIRNMPRDSKISCLRAQRYVSSFQQQFQSRSAFNKSKEELLLRAVFEEMLEIQRSRLRAVRRLEKESIDEFYDANGYTADLNRVHQYYEANFRELAELLAKERSDLMRTQKQQKKLNDRIKREFREYMEADVRSLNDKIVNSWQPQFSLVACLHACVARRGTTPACGAAYQHGGRCRLYRYPACQAGGGGLQMSPAPGHYVEPELLSPLCPTDDLCSPLCPPTGRILNGHPIPESTDVWTGGDIWTHVWKRLADGQCRVKLAAAGTPSGQLTINLATAASTANSTLMFIASYDYSIIYPVGALEDSVTSIVGLQADRQVTPLEVSWCDGQLTLSVAGEQVASLSRAVPTLPYLLLQSVGPALWRLGPELTDPWLVQPDGWSQQRGYTLAPVSAIWRRFPESTSASVLFRCSSDTACHVFFRESFDNAFQAVVRLAPGRNSKVGLANETHAVWQEPWDADWADGSQPHRFRVEFNAGSLGIYSAAPTNGTMLRVREETLTTHPWSNRVPTSVQYVGLGSEFTSATFWVYEHDQQWGFEHGFTAGAGLFTAEELENASGAA</sequence>
<evidence type="ECO:0000313" key="4">
    <source>
        <dbReference type="Proteomes" id="UP000440578"/>
    </source>
</evidence>
<dbReference type="OrthoDB" id="6431608at2759"/>
<dbReference type="InterPro" id="IPR026619">
    <property type="entry name" value="CEP95"/>
</dbReference>
<evidence type="ECO:0000313" key="3">
    <source>
        <dbReference type="EMBL" id="KAF0306302.1"/>
    </source>
</evidence>
<feature type="region of interest" description="Disordered" evidence="2">
    <location>
        <begin position="233"/>
        <end position="252"/>
    </location>
</feature>
<protein>
    <submittedName>
        <fullName evidence="3">Centrosomal protein</fullName>
    </submittedName>
</protein>
<evidence type="ECO:0000256" key="2">
    <source>
        <dbReference type="SAM" id="MobiDB-lite"/>
    </source>
</evidence>
<keyword evidence="1" id="KW-0175">Coiled coil</keyword>
<comment type="caution">
    <text evidence="3">The sequence shown here is derived from an EMBL/GenBank/DDBJ whole genome shotgun (WGS) entry which is preliminary data.</text>
</comment>
<feature type="compositionally biased region" description="Acidic residues" evidence="2">
    <location>
        <begin position="21"/>
        <end position="49"/>
    </location>
</feature>
<dbReference type="GO" id="GO:0000922">
    <property type="term" value="C:spindle pole"/>
    <property type="evidence" value="ECO:0007669"/>
    <property type="project" value="InterPro"/>
</dbReference>
<accession>A0A6A4WUL5</accession>
<name>A0A6A4WUL5_AMPAM</name>
<feature type="compositionally biased region" description="Acidic residues" evidence="2">
    <location>
        <begin position="56"/>
        <end position="77"/>
    </location>
</feature>
<dbReference type="PANTHER" id="PTHR22545">
    <property type="entry name" value="CENTROSOMAL PROTEIN OF 95 KDA"/>
    <property type="match status" value="1"/>
</dbReference>
<dbReference type="GO" id="GO:0005813">
    <property type="term" value="C:centrosome"/>
    <property type="evidence" value="ECO:0007669"/>
    <property type="project" value="InterPro"/>
</dbReference>